<dbReference type="PANTHER" id="PTHR24028">
    <property type="entry name" value="CADHERIN-87A"/>
    <property type="match status" value="1"/>
</dbReference>
<evidence type="ECO:0000256" key="2">
    <source>
        <dbReference type="ARBA" id="ARBA00022692"/>
    </source>
</evidence>
<dbReference type="Pfam" id="PF00028">
    <property type="entry name" value="Cadherin"/>
    <property type="match status" value="2"/>
</dbReference>
<dbReference type="GO" id="GO:0005509">
    <property type="term" value="F:calcium ion binding"/>
    <property type="evidence" value="ECO:0007669"/>
    <property type="project" value="UniProtKB-UniRule"/>
</dbReference>
<dbReference type="Ensembl" id="ENSPCET00000016412.1">
    <property type="protein sequence ID" value="ENSPCEP00000015853.1"/>
    <property type="gene ID" value="ENSPCEG00000012509.1"/>
</dbReference>
<evidence type="ECO:0000313" key="12">
    <source>
        <dbReference type="Ensembl" id="ENSPCEP00000015844.1"/>
    </source>
</evidence>
<keyword evidence="4 9" id="KW-0106">Calcium</keyword>
<dbReference type="PROSITE" id="PS00232">
    <property type="entry name" value="CADHERIN_1"/>
    <property type="match status" value="2"/>
</dbReference>
<dbReference type="Ensembl" id="ENSPCET00000016403.1">
    <property type="protein sequence ID" value="ENSPCEP00000015844.1"/>
    <property type="gene ID" value="ENSPCEG00000012505.1"/>
</dbReference>
<dbReference type="SUPFAM" id="SSF49313">
    <property type="entry name" value="Cadherin-like"/>
    <property type="match status" value="3"/>
</dbReference>
<proteinExistence type="predicted"/>
<evidence type="ECO:0000256" key="3">
    <source>
        <dbReference type="ARBA" id="ARBA00022737"/>
    </source>
</evidence>
<comment type="subcellular location">
    <subcellularLocation>
        <location evidence="1">Membrane</location>
        <topology evidence="1">Single-pass membrane protein</topology>
    </subcellularLocation>
</comment>
<dbReference type="SMART" id="SM00112">
    <property type="entry name" value="CA"/>
    <property type="match status" value="2"/>
</dbReference>
<dbReference type="PROSITE" id="PS50268">
    <property type="entry name" value="CADHERIN_2"/>
    <property type="match status" value="2"/>
</dbReference>
<dbReference type="Gene3D" id="2.60.40.60">
    <property type="entry name" value="Cadherins"/>
    <property type="match status" value="3"/>
</dbReference>
<dbReference type="InterPro" id="IPR015919">
    <property type="entry name" value="Cadherin-like_sf"/>
</dbReference>
<accession>A0A8C8S6B4</accession>
<protein>
    <recommendedName>
        <fullName evidence="11">Cadherin domain-containing protein</fullName>
    </recommendedName>
</protein>
<dbReference type="FunFam" id="2.60.40.60:FF:000018">
    <property type="entry name" value="Protocadherin gamma c3"/>
    <property type="match status" value="1"/>
</dbReference>
<dbReference type="GO" id="GO:0007156">
    <property type="term" value="P:homophilic cell adhesion via plasma membrane adhesion molecules"/>
    <property type="evidence" value="ECO:0007669"/>
    <property type="project" value="InterPro"/>
</dbReference>
<dbReference type="InterPro" id="IPR002126">
    <property type="entry name" value="Cadherin-like_dom"/>
</dbReference>
<dbReference type="InterPro" id="IPR020894">
    <property type="entry name" value="Cadherin_CS"/>
</dbReference>
<keyword evidence="2" id="KW-0812">Transmembrane</keyword>
<keyword evidence="3" id="KW-0677">Repeat</keyword>
<evidence type="ECO:0000256" key="9">
    <source>
        <dbReference type="PROSITE-ProRule" id="PRU00043"/>
    </source>
</evidence>
<dbReference type="InterPro" id="IPR050174">
    <property type="entry name" value="Protocadherin/Cadherin-CA"/>
</dbReference>
<keyword evidence="6" id="KW-1133">Transmembrane helix</keyword>
<keyword evidence="13" id="KW-1185">Reference proteome</keyword>
<evidence type="ECO:0000256" key="10">
    <source>
        <dbReference type="SAM" id="MobiDB-lite"/>
    </source>
</evidence>
<dbReference type="Proteomes" id="UP000694393">
    <property type="component" value="Unplaced"/>
</dbReference>
<keyword evidence="5" id="KW-0130">Cell adhesion</keyword>
<keyword evidence="8" id="KW-0325">Glycoprotein</keyword>
<dbReference type="GO" id="GO:0005886">
    <property type="term" value="C:plasma membrane"/>
    <property type="evidence" value="ECO:0007669"/>
    <property type="project" value="InterPro"/>
</dbReference>
<dbReference type="PRINTS" id="PR00205">
    <property type="entry name" value="CADHERIN"/>
</dbReference>
<evidence type="ECO:0000256" key="8">
    <source>
        <dbReference type="ARBA" id="ARBA00023180"/>
    </source>
</evidence>
<sequence length="266" mass="29444">MKSDTDLEISEATLPGTRFRLESAQDPDSEINSLQNYQISKNPSFTLAVKESPDGKKQAELVLEKSLDREQEPTYHLVLTAVDGGDPVRSGTAQIRIKITDVNDNSPVFTKQIYQISLRENLPNGSPVLQVTASDKDEGLNSRITYSFQSIPENTRKLFHLDADTGEIINTATLDFEEKKKYTLELKARDEGGLTGHCKIEIEILDENDNSPEVIILSVSSPIPEDSPPGTVIALIKALDPDSGQNGEISCHIQHYFPFLIISFSN</sequence>
<feature type="domain" description="Cadherin" evidence="11">
    <location>
        <begin position="1"/>
        <end position="109"/>
    </location>
</feature>
<dbReference type="CDD" id="cd11304">
    <property type="entry name" value="Cadherin_repeat"/>
    <property type="match status" value="3"/>
</dbReference>
<evidence type="ECO:0000256" key="4">
    <source>
        <dbReference type="ARBA" id="ARBA00022837"/>
    </source>
</evidence>
<evidence type="ECO:0000313" key="13">
    <source>
        <dbReference type="Proteomes" id="UP000694393"/>
    </source>
</evidence>
<evidence type="ECO:0000256" key="6">
    <source>
        <dbReference type="ARBA" id="ARBA00022989"/>
    </source>
</evidence>
<organism evidence="12 13">
    <name type="scientific">Pelusios castaneus</name>
    <name type="common">West African mud turtle</name>
    <dbReference type="NCBI Taxonomy" id="367368"/>
    <lineage>
        <taxon>Eukaryota</taxon>
        <taxon>Metazoa</taxon>
        <taxon>Chordata</taxon>
        <taxon>Craniata</taxon>
        <taxon>Vertebrata</taxon>
        <taxon>Euteleostomi</taxon>
        <taxon>Archelosauria</taxon>
        <taxon>Testudinata</taxon>
        <taxon>Testudines</taxon>
        <taxon>Pleurodira</taxon>
        <taxon>Pelomedusidae</taxon>
        <taxon>Pelusios</taxon>
    </lineage>
</organism>
<evidence type="ECO:0000256" key="5">
    <source>
        <dbReference type="ARBA" id="ARBA00022889"/>
    </source>
</evidence>
<dbReference type="PANTHER" id="PTHR24028:SF73">
    <property type="entry name" value="PROTOCADHERIN GAMMA-B3-RELATED"/>
    <property type="match status" value="1"/>
</dbReference>
<reference evidence="12" key="1">
    <citation type="submission" date="2025-05" db="UniProtKB">
        <authorList>
            <consortium name="Ensembl"/>
        </authorList>
    </citation>
    <scope>IDENTIFICATION</scope>
</reference>
<dbReference type="FunFam" id="2.60.40.60:FF:000002">
    <property type="entry name" value="Protocadherin alpha 2"/>
    <property type="match status" value="1"/>
</dbReference>
<keyword evidence="7" id="KW-0472">Membrane</keyword>
<evidence type="ECO:0000259" key="11">
    <source>
        <dbReference type="PROSITE" id="PS50268"/>
    </source>
</evidence>
<evidence type="ECO:0000256" key="1">
    <source>
        <dbReference type="ARBA" id="ARBA00004167"/>
    </source>
</evidence>
<name>A0A8C8S6B4_9SAUR</name>
<evidence type="ECO:0000256" key="7">
    <source>
        <dbReference type="ARBA" id="ARBA00023136"/>
    </source>
</evidence>
<feature type="domain" description="Cadherin" evidence="11">
    <location>
        <begin position="110"/>
        <end position="214"/>
    </location>
</feature>
<feature type="region of interest" description="Disordered" evidence="10">
    <location>
        <begin position="1"/>
        <end position="27"/>
    </location>
</feature>
<dbReference type="AlphaFoldDB" id="A0A8C8S6B4"/>